<reference evidence="2" key="1">
    <citation type="journal article" date="2014" name="Front. Microbiol.">
        <title>High frequency of phylogenetically diverse reductive dehalogenase-homologous genes in deep subseafloor sedimentary metagenomes.</title>
        <authorList>
            <person name="Kawai M."/>
            <person name="Futagami T."/>
            <person name="Toyoda A."/>
            <person name="Takaki Y."/>
            <person name="Nishi S."/>
            <person name="Hori S."/>
            <person name="Arai W."/>
            <person name="Tsubouchi T."/>
            <person name="Morono Y."/>
            <person name="Uchiyama I."/>
            <person name="Ito T."/>
            <person name="Fujiyama A."/>
            <person name="Inagaki F."/>
            <person name="Takami H."/>
        </authorList>
    </citation>
    <scope>NUCLEOTIDE SEQUENCE</scope>
    <source>
        <strain evidence="2">Expedition CK06-06</strain>
    </source>
</reference>
<dbReference type="AlphaFoldDB" id="X1SJ12"/>
<proteinExistence type="predicted"/>
<sequence>GISYVSYYELSELGRRLVNGILNAYKPPTPKTLRVFASTTVGIEITDQVSTGEGEETSDAASVPYAEEASQEWISNFQRWSK</sequence>
<dbReference type="EMBL" id="BARW01020555">
    <property type="protein sequence ID" value="GAI92992.1"/>
    <property type="molecule type" value="Genomic_DNA"/>
</dbReference>
<name>X1SJ12_9ZZZZ</name>
<evidence type="ECO:0000313" key="2">
    <source>
        <dbReference type="EMBL" id="GAI92992.1"/>
    </source>
</evidence>
<accession>X1SJ12</accession>
<evidence type="ECO:0000256" key="1">
    <source>
        <dbReference type="SAM" id="MobiDB-lite"/>
    </source>
</evidence>
<organism evidence="2">
    <name type="scientific">marine sediment metagenome</name>
    <dbReference type="NCBI Taxonomy" id="412755"/>
    <lineage>
        <taxon>unclassified sequences</taxon>
        <taxon>metagenomes</taxon>
        <taxon>ecological metagenomes</taxon>
    </lineage>
</organism>
<gene>
    <name evidence="2" type="ORF">S12H4_34706</name>
</gene>
<feature type="region of interest" description="Disordered" evidence="1">
    <location>
        <begin position="47"/>
        <end position="67"/>
    </location>
</feature>
<protein>
    <submittedName>
        <fullName evidence="2">Uncharacterized protein</fullName>
    </submittedName>
</protein>
<feature type="non-terminal residue" evidence="2">
    <location>
        <position position="1"/>
    </location>
</feature>
<comment type="caution">
    <text evidence="2">The sequence shown here is derived from an EMBL/GenBank/DDBJ whole genome shotgun (WGS) entry which is preliminary data.</text>
</comment>